<dbReference type="EMBL" id="KQ982402">
    <property type="protein sequence ID" value="KYQ56847.1"/>
    <property type="molecule type" value="Genomic_DNA"/>
</dbReference>
<feature type="compositionally biased region" description="Basic and acidic residues" evidence="2">
    <location>
        <begin position="182"/>
        <end position="212"/>
    </location>
</feature>
<dbReference type="SUPFAM" id="SSF55856">
    <property type="entry name" value="Cytochrome b5-like heme/steroid binding domain"/>
    <property type="match status" value="1"/>
</dbReference>
<dbReference type="PANTHER" id="PTHR10281">
    <property type="entry name" value="MEMBRANE-ASSOCIATED PROGESTERONE RECEPTOR COMPONENT-RELATED"/>
    <property type="match status" value="1"/>
</dbReference>
<dbReference type="AlphaFoldDB" id="A0A151X8Z2"/>
<dbReference type="Gene3D" id="3.10.120.10">
    <property type="entry name" value="Cytochrome b5-like heme/steroid binding domain"/>
    <property type="match status" value="1"/>
</dbReference>
<name>A0A151X8Z2_9HYME</name>
<dbReference type="InterPro" id="IPR036400">
    <property type="entry name" value="Cyt_B5-like_heme/steroid_sf"/>
</dbReference>
<dbReference type="STRING" id="64791.A0A151X8Z2"/>
<dbReference type="GO" id="GO:0005783">
    <property type="term" value="C:endoplasmic reticulum"/>
    <property type="evidence" value="ECO:0007669"/>
    <property type="project" value="TreeGrafter"/>
</dbReference>
<dbReference type="InterPro" id="IPR050577">
    <property type="entry name" value="MAPR/NEUFC/NENF-like"/>
</dbReference>
<dbReference type="Proteomes" id="UP000075809">
    <property type="component" value="Unassembled WGS sequence"/>
</dbReference>
<keyword evidence="6" id="KW-1185">Reference proteome</keyword>
<protein>
    <submittedName>
        <fullName evidence="5">Membrane-associated progesterone receptor component 2</fullName>
    </submittedName>
</protein>
<proteinExistence type="inferred from homology"/>
<feature type="region of interest" description="Disordered" evidence="2">
    <location>
        <begin position="166"/>
        <end position="212"/>
    </location>
</feature>
<reference evidence="5 6" key="1">
    <citation type="submission" date="2015-09" db="EMBL/GenBank/DDBJ databases">
        <title>Trachymyrmex zeteki WGS genome.</title>
        <authorList>
            <person name="Nygaard S."/>
            <person name="Hu H."/>
            <person name="Boomsma J."/>
            <person name="Zhang G."/>
        </authorList>
    </citation>
    <scope>NUCLEOTIDE SEQUENCE [LARGE SCALE GENOMIC DNA]</scope>
    <source>
        <strain evidence="5">Tzet28-1</strain>
        <tissue evidence="5">Whole body</tissue>
    </source>
</reference>
<dbReference type="OrthoDB" id="547796at2759"/>
<evidence type="ECO:0000256" key="2">
    <source>
        <dbReference type="SAM" id="MobiDB-lite"/>
    </source>
</evidence>
<dbReference type="FunFam" id="3.10.120.10:FF:000003">
    <property type="entry name" value="membrane-associated progesterone receptor component 1"/>
    <property type="match status" value="1"/>
</dbReference>
<dbReference type="GO" id="GO:0016020">
    <property type="term" value="C:membrane"/>
    <property type="evidence" value="ECO:0007669"/>
    <property type="project" value="TreeGrafter"/>
</dbReference>
<feature type="domain" description="Cytochrome b5 heme-binding" evidence="4">
    <location>
        <begin position="69"/>
        <end position="166"/>
    </location>
</feature>
<feature type="transmembrane region" description="Helical" evidence="3">
    <location>
        <begin position="28"/>
        <end position="46"/>
    </location>
</feature>
<dbReference type="KEGG" id="mzt:108721437"/>
<evidence type="ECO:0000256" key="3">
    <source>
        <dbReference type="SAM" id="Phobius"/>
    </source>
</evidence>
<gene>
    <name evidence="5" type="ORF">ALC60_04211</name>
</gene>
<dbReference type="Pfam" id="PF00173">
    <property type="entry name" value="Cyt-b5"/>
    <property type="match status" value="1"/>
</dbReference>
<evidence type="ECO:0000256" key="1">
    <source>
        <dbReference type="ARBA" id="ARBA00038357"/>
    </source>
</evidence>
<dbReference type="PANTHER" id="PTHR10281:SF106">
    <property type="entry name" value="IP06960P-RELATED"/>
    <property type="match status" value="1"/>
</dbReference>
<organism evidence="5 6">
    <name type="scientific">Mycetomoellerius zeteki</name>
    <dbReference type="NCBI Taxonomy" id="64791"/>
    <lineage>
        <taxon>Eukaryota</taxon>
        <taxon>Metazoa</taxon>
        <taxon>Ecdysozoa</taxon>
        <taxon>Arthropoda</taxon>
        <taxon>Hexapoda</taxon>
        <taxon>Insecta</taxon>
        <taxon>Pterygota</taxon>
        <taxon>Neoptera</taxon>
        <taxon>Endopterygota</taxon>
        <taxon>Hymenoptera</taxon>
        <taxon>Apocrita</taxon>
        <taxon>Aculeata</taxon>
        <taxon>Formicoidea</taxon>
        <taxon>Formicidae</taxon>
        <taxon>Myrmicinae</taxon>
        <taxon>Mycetomoellerius</taxon>
    </lineage>
</organism>
<dbReference type="InterPro" id="IPR001199">
    <property type="entry name" value="Cyt_B5-like_heme/steroid-bd"/>
</dbReference>
<accession>A0A151X8Z2</accession>
<keyword evidence="3" id="KW-0472">Membrane</keyword>
<dbReference type="SMART" id="SM01117">
    <property type="entry name" value="Cyt-b5"/>
    <property type="match status" value="1"/>
</dbReference>
<comment type="similarity">
    <text evidence="1">Belongs to the cytochrome b5 family. MAPR subfamily.</text>
</comment>
<keyword evidence="5" id="KW-0675">Receptor</keyword>
<evidence type="ECO:0000313" key="6">
    <source>
        <dbReference type="Proteomes" id="UP000075809"/>
    </source>
</evidence>
<keyword evidence="3" id="KW-0812">Transmembrane</keyword>
<sequence length="212" mass="23773">MAESTAPEQQQQQQSQFLSNFIGEIVKSPVNLALVGVIAILVYKIVKSRTQPDEPVQEVKKLPKLRRDFAIEELTKYDGKGPDGRILVAVNGSVYDVTRGARFYGPGGPYEAFGGRDASRALARFEVVAATDKYDDLSDLNTTEMNSIKEWEEQFKERYDYVGKLLKPGEAPTNYSDEEDEGSQRETETKSESYDAEKKVDRNEAAEKSKSD</sequence>
<keyword evidence="3" id="KW-1133">Transmembrane helix</keyword>
<evidence type="ECO:0000259" key="4">
    <source>
        <dbReference type="SMART" id="SM01117"/>
    </source>
</evidence>
<evidence type="ECO:0000313" key="5">
    <source>
        <dbReference type="EMBL" id="KYQ56847.1"/>
    </source>
</evidence>